<reference evidence="1 2" key="1">
    <citation type="submission" date="2019-12" db="EMBL/GenBank/DDBJ databases">
        <title>Nitratireductor arenosus sp. nov., Isolated from sea sand, Jeju island, South Korea.</title>
        <authorList>
            <person name="Kim W."/>
        </authorList>
    </citation>
    <scope>NUCLEOTIDE SEQUENCE [LARGE SCALE GENOMIC DNA]</scope>
    <source>
        <strain evidence="1 2">CAU 1489</strain>
    </source>
</reference>
<protein>
    <submittedName>
        <fullName evidence="1">DUF3419 family protein</fullName>
    </submittedName>
</protein>
<comment type="caution">
    <text evidence="1">The sequence shown here is derived from an EMBL/GenBank/DDBJ whole genome shotgun (WGS) entry which is preliminary data.</text>
</comment>
<name>A0A844QD03_9HYPH</name>
<dbReference type="InterPro" id="IPR021829">
    <property type="entry name" value="DUF3419"/>
</dbReference>
<dbReference type="AlphaFoldDB" id="A0A844QD03"/>
<proteinExistence type="predicted"/>
<accession>A0A844QD03</accession>
<evidence type="ECO:0000313" key="1">
    <source>
        <dbReference type="EMBL" id="MVA97125.1"/>
    </source>
</evidence>
<dbReference type="Proteomes" id="UP000463224">
    <property type="component" value="Unassembled WGS sequence"/>
</dbReference>
<keyword evidence="2" id="KW-1185">Reference proteome</keyword>
<dbReference type="SUPFAM" id="SSF53335">
    <property type="entry name" value="S-adenosyl-L-methionine-dependent methyltransferases"/>
    <property type="match status" value="1"/>
</dbReference>
<dbReference type="PANTHER" id="PTHR47473:SF1">
    <property type="entry name" value="METHYLTRANSFERASE DOMAIN-CONTAINING PROTEIN"/>
    <property type="match status" value="1"/>
</dbReference>
<sequence>MTDLSAEIGLSASRPIGNAVYRHRALSRAGMSERLFALLFSGLVYPQIWEDPDVDIDAMELCERHRVVTIASGGCNVLAYLTRRPAHVDAVDLNRAHVALNRLKLTAAARLPSHGDFYRFFGTPGNRHNPIAYDRFVAPHLDPASRRYWEGRDWRGRRRVAVFARDFYRTGLLGLFIALGHGVARLHGVDPAEIMATRTTRQQKAFFDDRLRPLFDKPLIRWATSKKASLFGLGIPPAQYDSLIGAGSGTMAEVLAARLEKLACHFPLAENYFAWQAFARRYARPGEAVLPTYLDKAHFDTIRAHAGRVAVHRANFTEFLAGKPAGSLDRYVLLDAQDWMNDRQLNALWAEITRTAAPGARVIFRTAAAPSILPGRVAAETLGHWRYEQQRSLELGARDRSAIYGGFHLYVRADR</sequence>
<evidence type="ECO:0000313" key="2">
    <source>
        <dbReference type="Proteomes" id="UP000463224"/>
    </source>
</evidence>
<dbReference type="Pfam" id="PF11899">
    <property type="entry name" value="DUF3419"/>
    <property type="match status" value="1"/>
</dbReference>
<dbReference type="RefSeq" id="WP_156712113.1">
    <property type="nucleotide sequence ID" value="NZ_WPHG01000002.1"/>
</dbReference>
<dbReference type="InterPro" id="IPR029063">
    <property type="entry name" value="SAM-dependent_MTases_sf"/>
</dbReference>
<gene>
    <name evidence="1" type="ORF">GN330_07665</name>
</gene>
<organism evidence="1 2">
    <name type="scientific">Nitratireductor arenosus</name>
    <dbReference type="NCBI Taxonomy" id="2682096"/>
    <lineage>
        <taxon>Bacteria</taxon>
        <taxon>Pseudomonadati</taxon>
        <taxon>Pseudomonadota</taxon>
        <taxon>Alphaproteobacteria</taxon>
        <taxon>Hyphomicrobiales</taxon>
        <taxon>Phyllobacteriaceae</taxon>
        <taxon>Nitratireductor</taxon>
    </lineage>
</organism>
<dbReference type="EMBL" id="WPHG01000002">
    <property type="protein sequence ID" value="MVA97125.1"/>
    <property type="molecule type" value="Genomic_DNA"/>
</dbReference>
<dbReference type="PANTHER" id="PTHR47473">
    <property type="entry name" value="BTA1P"/>
    <property type="match status" value="1"/>
</dbReference>